<evidence type="ECO:0000256" key="4">
    <source>
        <dbReference type="ARBA" id="ARBA00023242"/>
    </source>
</evidence>
<evidence type="ECO:0000313" key="8">
    <source>
        <dbReference type="EMBL" id="KAD6796003.1"/>
    </source>
</evidence>
<dbReference type="Proteomes" id="UP000326396">
    <property type="component" value="Linkage Group LG11"/>
</dbReference>
<name>A0A5N6PQ02_9ASTR</name>
<feature type="region of interest" description="Disordered" evidence="6">
    <location>
        <begin position="1"/>
        <end position="35"/>
    </location>
</feature>
<dbReference type="SUPFAM" id="SSF54791">
    <property type="entry name" value="Eukaryotic type KH-domain (KH-domain type I)"/>
    <property type="match status" value="4"/>
</dbReference>
<dbReference type="InterPro" id="IPR004087">
    <property type="entry name" value="KH_dom"/>
</dbReference>
<reference evidence="8 9" key="1">
    <citation type="submission" date="2019-05" db="EMBL/GenBank/DDBJ databases">
        <title>Mikania micrantha, genome provides insights into the molecular mechanism of rapid growth.</title>
        <authorList>
            <person name="Liu B."/>
        </authorList>
    </citation>
    <scope>NUCLEOTIDE SEQUENCE [LARGE SCALE GENOMIC DNA]</scope>
    <source>
        <strain evidence="8">NLD-2019</strain>
        <tissue evidence="8">Leaf</tissue>
    </source>
</reference>
<feature type="region of interest" description="Disordered" evidence="6">
    <location>
        <begin position="466"/>
        <end position="490"/>
    </location>
</feature>
<dbReference type="GO" id="GO:0003723">
    <property type="term" value="F:RNA binding"/>
    <property type="evidence" value="ECO:0007669"/>
    <property type="project" value="UniProtKB-UniRule"/>
</dbReference>
<dbReference type="PANTHER" id="PTHR10288">
    <property type="entry name" value="KH DOMAIN CONTAINING RNA BINDING PROTEIN"/>
    <property type="match status" value="1"/>
</dbReference>
<keyword evidence="2" id="KW-0677">Repeat</keyword>
<dbReference type="EMBL" id="SZYD01000003">
    <property type="protein sequence ID" value="KAD6796003.1"/>
    <property type="molecule type" value="Genomic_DNA"/>
</dbReference>
<dbReference type="FunFam" id="3.30.310.210:FF:000002">
    <property type="entry name" value="KH domain-containing protein"/>
    <property type="match status" value="1"/>
</dbReference>
<feature type="domain" description="K Homology" evidence="7">
    <location>
        <begin position="360"/>
        <end position="435"/>
    </location>
</feature>
<dbReference type="CDD" id="cd22460">
    <property type="entry name" value="KH-I_PEPPER_rpt2_like"/>
    <property type="match status" value="2"/>
</dbReference>
<dbReference type="Gene3D" id="3.30.1370.10">
    <property type="entry name" value="K Homology domain, type 1"/>
    <property type="match status" value="2"/>
</dbReference>
<dbReference type="InterPro" id="IPR004088">
    <property type="entry name" value="KH_dom_type_1"/>
</dbReference>
<keyword evidence="9" id="KW-1185">Reference proteome</keyword>
<sequence>MGGQRNSHGKRSHSQSDYKDHGRSKRGNYSDDRGINSIGSDDTVYRYLCPIKKIGSIMGRGGDIVKQLRSETKAKIRIGDTVLGCDERVVTIHSTSDETNHLDMHDDRVCPAMDALIKVYERVVTDDQAADVDMDHEETQVTVRLLVPSDQIGCIIGKGGQVVQTIRSDTGSQIRIMKDNHLPACALSSDELVQISGESSNVRKALLQIAARLHEYPSRSQHLLSSSTPDVYPSGGSLMGAPSVMGLTSLAGAYGGYKGEGGFYPGPRDESPPKEFSLRLICPTANLGGVIGKGGAAINQIRQETRAAIKVDSSHAEADDCIISISAKEVFEDTFSPVIEAALRLQPRCSERVERDSGLISYTTRLLVPTSRIGCLIGKGGAIITEIRRISKANIRILSKENLPKIAEDDDEMVQISAELDLSKDALLQVTSRLRANLFDKEGAMPTFVPVLPYLPMVPDVRKYENRDSTGHGRGHHDLPANDNYGSYGGLQGRSGGDSYGAYGSYSAGRSGVQGITLPLGGGIIITEALELCLQVNQAFYVNPVSFPLPIKQLKPEASLQLPKPEGPVEPNQCYGPPYMIS</sequence>
<dbReference type="GO" id="GO:0009911">
    <property type="term" value="P:positive regulation of flower development"/>
    <property type="evidence" value="ECO:0007669"/>
    <property type="project" value="UniProtKB-ARBA"/>
</dbReference>
<feature type="domain" description="K Homology" evidence="7">
    <location>
        <begin position="41"/>
        <end position="121"/>
    </location>
</feature>
<evidence type="ECO:0000259" key="7">
    <source>
        <dbReference type="SMART" id="SM00322"/>
    </source>
</evidence>
<evidence type="ECO:0000256" key="3">
    <source>
        <dbReference type="ARBA" id="ARBA00022884"/>
    </source>
</evidence>
<keyword evidence="4" id="KW-0539">Nucleus</keyword>
<evidence type="ECO:0000313" key="9">
    <source>
        <dbReference type="Proteomes" id="UP000326396"/>
    </source>
</evidence>
<proteinExistence type="predicted"/>
<feature type="domain" description="K Homology" evidence="7">
    <location>
        <begin position="139"/>
        <end position="214"/>
    </location>
</feature>
<protein>
    <recommendedName>
        <fullName evidence="7">K Homology domain-containing protein</fullName>
    </recommendedName>
</protein>
<dbReference type="AlphaFoldDB" id="A0A5N6PQ02"/>
<comment type="caution">
    <text evidence="8">The sequence shown here is derived from an EMBL/GenBank/DDBJ whole genome shotgun (WGS) entry which is preliminary data.</text>
</comment>
<dbReference type="Pfam" id="PF00013">
    <property type="entry name" value="KH_1"/>
    <property type="match status" value="4"/>
</dbReference>
<dbReference type="SMART" id="SM00322">
    <property type="entry name" value="KH"/>
    <property type="match status" value="4"/>
</dbReference>
<accession>A0A5N6PQ02</accession>
<feature type="region of interest" description="Disordered" evidence="6">
    <location>
        <begin position="561"/>
        <end position="582"/>
    </location>
</feature>
<dbReference type="PROSITE" id="PS50084">
    <property type="entry name" value="KH_TYPE_1"/>
    <property type="match status" value="4"/>
</dbReference>
<evidence type="ECO:0000256" key="5">
    <source>
        <dbReference type="PROSITE-ProRule" id="PRU00117"/>
    </source>
</evidence>
<dbReference type="GO" id="GO:0005634">
    <property type="term" value="C:nucleus"/>
    <property type="evidence" value="ECO:0007669"/>
    <property type="project" value="UniProtKB-SubCell"/>
</dbReference>
<feature type="domain" description="K Homology" evidence="7">
    <location>
        <begin position="274"/>
        <end position="350"/>
    </location>
</feature>
<dbReference type="InterPro" id="IPR036612">
    <property type="entry name" value="KH_dom_type_1_sf"/>
</dbReference>
<dbReference type="OrthoDB" id="442947at2759"/>
<dbReference type="Gene3D" id="3.30.310.210">
    <property type="match status" value="1"/>
</dbReference>
<feature type="compositionally biased region" description="Basic and acidic residues" evidence="6">
    <location>
        <begin position="466"/>
        <end position="480"/>
    </location>
</feature>
<comment type="subcellular location">
    <subcellularLocation>
        <location evidence="1">Nucleus</location>
    </subcellularLocation>
</comment>
<dbReference type="CDD" id="cd22459">
    <property type="entry name" value="KH-I_PEPPER_rpt1_like"/>
    <property type="match status" value="2"/>
</dbReference>
<keyword evidence="3 5" id="KW-0694">RNA-binding</keyword>
<organism evidence="8 9">
    <name type="scientific">Mikania micrantha</name>
    <name type="common">bitter vine</name>
    <dbReference type="NCBI Taxonomy" id="192012"/>
    <lineage>
        <taxon>Eukaryota</taxon>
        <taxon>Viridiplantae</taxon>
        <taxon>Streptophyta</taxon>
        <taxon>Embryophyta</taxon>
        <taxon>Tracheophyta</taxon>
        <taxon>Spermatophyta</taxon>
        <taxon>Magnoliopsida</taxon>
        <taxon>eudicotyledons</taxon>
        <taxon>Gunneridae</taxon>
        <taxon>Pentapetalae</taxon>
        <taxon>asterids</taxon>
        <taxon>campanulids</taxon>
        <taxon>Asterales</taxon>
        <taxon>Asteraceae</taxon>
        <taxon>Asteroideae</taxon>
        <taxon>Heliantheae alliance</taxon>
        <taxon>Eupatorieae</taxon>
        <taxon>Mikania</taxon>
    </lineage>
</organism>
<evidence type="ECO:0000256" key="2">
    <source>
        <dbReference type="ARBA" id="ARBA00022737"/>
    </source>
</evidence>
<evidence type="ECO:0000256" key="6">
    <source>
        <dbReference type="SAM" id="MobiDB-lite"/>
    </source>
</evidence>
<evidence type="ECO:0000256" key="1">
    <source>
        <dbReference type="ARBA" id="ARBA00004123"/>
    </source>
</evidence>
<gene>
    <name evidence="8" type="ORF">E3N88_06899</name>
</gene>